<name>A0ACC2NE55_9HYME</name>
<gene>
    <name evidence="1" type="ORF">QAD02_000482</name>
</gene>
<keyword evidence="2" id="KW-1185">Reference proteome</keyword>
<organism evidence="1 2">
    <name type="scientific">Eretmocerus hayati</name>
    <dbReference type="NCBI Taxonomy" id="131215"/>
    <lineage>
        <taxon>Eukaryota</taxon>
        <taxon>Metazoa</taxon>
        <taxon>Ecdysozoa</taxon>
        <taxon>Arthropoda</taxon>
        <taxon>Hexapoda</taxon>
        <taxon>Insecta</taxon>
        <taxon>Pterygota</taxon>
        <taxon>Neoptera</taxon>
        <taxon>Endopterygota</taxon>
        <taxon>Hymenoptera</taxon>
        <taxon>Apocrita</taxon>
        <taxon>Proctotrupomorpha</taxon>
        <taxon>Chalcidoidea</taxon>
        <taxon>Aphelinidae</taxon>
        <taxon>Aphelininae</taxon>
        <taxon>Eretmocerus</taxon>
    </lineage>
</organism>
<dbReference type="EMBL" id="CM056743">
    <property type="protein sequence ID" value="KAJ8669223.1"/>
    <property type="molecule type" value="Genomic_DNA"/>
</dbReference>
<evidence type="ECO:0000313" key="2">
    <source>
        <dbReference type="Proteomes" id="UP001239111"/>
    </source>
</evidence>
<reference evidence="1" key="1">
    <citation type="submission" date="2023-04" db="EMBL/GenBank/DDBJ databases">
        <title>A chromosome-level genome assembly of the parasitoid wasp Eretmocerus hayati.</title>
        <authorList>
            <person name="Zhong Y."/>
            <person name="Liu S."/>
            <person name="Liu Y."/>
        </authorList>
    </citation>
    <scope>NUCLEOTIDE SEQUENCE</scope>
    <source>
        <strain evidence="1">ZJU_SS_LIU_2023</strain>
    </source>
</reference>
<dbReference type="Proteomes" id="UP001239111">
    <property type="component" value="Chromosome 3"/>
</dbReference>
<proteinExistence type="predicted"/>
<protein>
    <submittedName>
        <fullName evidence="1">Uncharacterized protein</fullName>
    </submittedName>
</protein>
<comment type="caution">
    <text evidence="1">The sequence shown here is derived from an EMBL/GenBank/DDBJ whole genome shotgun (WGS) entry which is preliminary data.</text>
</comment>
<accession>A0ACC2NE55</accession>
<evidence type="ECO:0000313" key="1">
    <source>
        <dbReference type="EMBL" id="KAJ8669223.1"/>
    </source>
</evidence>
<sequence length="943" mass="106249">MVKFRKGHIDNPVEPIVNTTNEENVENQTKSSKPKQRGYYLTPPENFDMLLLRNNERKLTGGAACNIENGFHMLNCIDVAANTTMEFISVRDGSGAHPMNIPIQKDHKGKKTVTLETIKDYYPNADGVEYHVAGEIFGLNYERGVIYLNPDVKEYEVRYPKTKNLPLAGSKLKMHRRIMAVLDGREENVPDDPPDYTIGVEKPKKTKIGCKEGTRSMKIGWKHRSSEIERYKQVTAPLGGVKEVSLDLNQEYSYDDILDICVNRMRNTTNQLCLDFSRKVLGKFNDQEILSFTNEDDNECGFWEYVACKTSRGSRLSMYILSTDLSDNNGAIDGAKQNEAADSTEGQDVANRSIDGNQEPGNIPICQAVTSSTTSRFQEPVSSKKAERCVPGTSRMSLPAQVQLQKILHNKTHGDPAKIHERRKTIPDTQRNVSFAQSTTSNKFPNVRLQNSKENTDRPENPFKSLFNRTEDNRLNHISKTTQSYEGCVGSGPSQSSNQSSTDLRQDSGISRSEGMLLNKNTPQSSMSKLFGGTRPQHLHHEKRADSGSHMSVQSTGSSRTSDQVAGVNFDKTKKTHIHGRSHGNVGERSYQLASFLQKSEGENTLELKSIILKGSNNSVTCLSVSRHVLEKDDDDKSGDETELVLSIPELKRSDVEIPSQNDKDNVLGSGSYGYVVKARFNHDVIAVKCIKMTLHTNRRHIIREISIMDKLRQENIVQVSGYIIEPRMVYILMEYVPGCNLRKILMLDFYKKKFNADVSKRICWSIQLCRATNYMHTLNPFILHRDIKPENILIDYSNNLKLCDFGLGRLSEMPEMLESTVDGNNVKGTPLYLAPEIVTKNMKATTKSDTWSTACVVVEIFTERKIWEIKAPPATYSKMEDIFANHDIPDLNGVPLPLQTVLKPCFCRDPSRRADVKFLLSSLETIGVSEKLLAEQEYQSLF</sequence>